<keyword evidence="1" id="KW-0472">Membrane</keyword>
<gene>
    <name evidence="2" type="ORF">FA045_05790</name>
</gene>
<keyword evidence="3" id="KW-1185">Reference proteome</keyword>
<evidence type="ECO:0000313" key="2">
    <source>
        <dbReference type="EMBL" id="TKC01762.1"/>
    </source>
</evidence>
<name>A0A4U1C6J0_9SPHI</name>
<reference evidence="2 3" key="1">
    <citation type="submission" date="2019-04" db="EMBL/GenBank/DDBJ databases">
        <title>Pedobacter sp. AR-2-6 sp. nov., isolated from Arctic soil.</title>
        <authorList>
            <person name="Dahal R.H."/>
            <person name="Kim D.-U."/>
        </authorList>
    </citation>
    <scope>NUCLEOTIDE SEQUENCE [LARGE SCALE GENOMIC DNA]</scope>
    <source>
        <strain evidence="2 3">AR-2-6</strain>
    </source>
</reference>
<keyword evidence="1" id="KW-1133">Transmembrane helix</keyword>
<feature type="transmembrane region" description="Helical" evidence="1">
    <location>
        <begin position="84"/>
        <end position="104"/>
    </location>
</feature>
<dbReference type="OrthoDB" id="1265434at2"/>
<dbReference type="EMBL" id="SWBO01000003">
    <property type="protein sequence ID" value="TKC01762.1"/>
    <property type="molecule type" value="Genomic_DNA"/>
</dbReference>
<organism evidence="2 3">
    <name type="scientific">Pedobacter cryotolerans</name>
    <dbReference type="NCBI Taxonomy" id="2571270"/>
    <lineage>
        <taxon>Bacteria</taxon>
        <taxon>Pseudomonadati</taxon>
        <taxon>Bacteroidota</taxon>
        <taxon>Sphingobacteriia</taxon>
        <taxon>Sphingobacteriales</taxon>
        <taxon>Sphingobacteriaceae</taxon>
        <taxon>Pedobacter</taxon>
    </lineage>
</organism>
<sequence>MENNKTVNIAEKVKAVAIAAIGVGIFSQGTFYFKEQSSYNVPRILYPVFELLGNVGLAVSMLILGLGLAFWAYTKWKNADGKPAIFGLIAVATFAIFFSILFFANKKASPEELMKASEEARAKGIEKINSAAQPDFGSPEIDAHFTAFETLLKDYAAAYKNKNEHEIVAKESAYMEWNKNSAVLMQKLETPNQKQQFALYLAKLSIKWQEVK</sequence>
<dbReference type="AlphaFoldDB" id="A0A4U1C6J0"/>
<accession>A0A4U1C6J0</accession>
<dbReference type="Proteomes" id="UP000310477">
    <property type="component" value="Unassembled WGS sequence"/>
</dbReference>
<evidence type="ECO:0000313" key="3">
    <source>
        <dbReference type="Proteomes" id="UP000310477"/>
    </source>
</evidence>
<feature type="transmembrane region" description="Helical" evidence="1">
    <location>
        <begin position="45"/>
        <end position="72"/>
    </location>
</feature>
<comment type="caution">
    <text evidence="2">The sequence shown here is derived from an EMBL/GenBank/DDBJ whole genome shotgun (WGS) entry which is preliminary data.</text>
</comment>
<keyword evidence="1" id="KW-0812">Transmembrane</keyword>
<proteinExistence type="predicted"/>
<feature type="transmembrane region" description="Helical" evidence="1">
    <location>
        <begin position="15"/>
        <end position="33"/>
    </location>
</feature>
<dbReference type="RefSeq" id="WP_136875442.1">
    <property type="nucleotide sequence ID" value="NZ_SWBO01000003.1"/>
</dbReference>
<evidence type="ECO:0000256" key="1">
    <source>
        <dbReference type="SAM" id="Phobius"/>
    </source>
</evidence>
<protein>
    <submittedName>
        <fullName evidence="2">Uncharacterized protein</fullName>
    </submittedName>
</protein>